<accession>A0A0F7SGI8</accession>
<feature type="compositionally biased region" description="Low complexity" evidence="5">
    <location>
        <begin position="182"/>
        <end position="206"/>
    </location>
</feature>
<dbReference type="PROSITE" id="PS50114">
    <property type="entry name" value="GATA_ZN_FINGER_2"/>
    <property type="match status" value="1"/>
</dbReference>
<organism evidence="8">
    <name type="scientific">Phaffia rhodozyma</name>
    <name type="common">Yeast</name>
    <name type="synonym">Xanthophyllomyces dendrorhous</name>
    <dbReference type="NCBI Taxonomy" id="264483"/>
    <lineage>
        <taxon>Eukaryota</taxon>
        <taxon>Fungi</taxon>
        <taxon>Dikarya</taxon>
        <taxon>Basidiomycota</taxon>
        <taxon>Agaricomycotina</taxon>
        <taxon>Tremellomycetes</taxon>
        <taxon>Cystofilobasidiales</taxon>
        <taxon>Mrakiaceae</taxon>
        <taxon>Phaffia</taxon>
    </lineage>
</organism>
<feature type="compositionally biased region" description="Gly residues" evidence="5">
    <location>
        <begin position="601"/>
        <end position="619"/>
    </location>
</feature>
<dbReference type="CDD" id="cd00202">
    <property type="entry name" value="ZnF_GATA"/>
    <property type="match status" value="1"/>
</dbReference>
<evidence type="ECO:0000256" key="4">
    <source>
        <dbReference type="PROSITE-ProRule" id="PRU00094"/>
    </source>
</evidence>
<protein>
    <submittedName>
        <fullName evidence="8">GATA-4/5/6 transcription factors</fullName>
    </submittedName>
</protein>
<dbReference type="InterPro" id="IPR000679">
    <property type="entry name" value="Znf_GATA"/>
</dbReference>
<feature type="compositionally biased region" description="Low complexity" evidence="5">
    <location>
        <begin position="441"/>
        <end position="468"/>
    </location>
</feature>
<dbReference type="SMART" id="SM00091">
    <property type="entry name" value="PAS"/>
    <property type="match status" value="1"/>
</dbReference>
<feature type="domain" description="PAS" evidence="6">
    <location>
        <begin position="110"/>
        <end position="161"/>
    </location>
</feature>
<dbReference type="Gene3D" id="3.30.50.10">
    <property type="entry name" value="Erythroid Transcription Factor GATA-1, subunit A"/>
    <property type="match status" value="1"/>
</dbReference>
<dbReference type="AlphaFoldDB" id="A0A0F7SGI8"/>
<dbReference type="PANTHER" id="PTHR47255:SF4">
    <property type="entry name" value="GATA ZINC FINGER DOMAIN-CONTAINING PROTEIN 12"/>
    <property type="match status" value="1"/>
</dbReference>
<evidence type="ECO:0000259" key="7">
    <source>
        <dbReference type="PROSITE" id="PS50114"/>
    </source>
</evidence>
<dbReference type="GO" id="GO:0008270">
    <property type="term" value="F:zinc ion binding"/>
    <property type="evidence" value="ECO:0007669"/>
    <property type="project" value="UniProtKB-KW"/>
</dbReference>
<keyword evidence="3" id="KW-0862">Zinc</keyword>
<dbReference type="GO" id="GO:0006355">
    <property type="term" value="P:regulation of DNA-templated transcription"/>
    <property type="evidence" value="ECO:0007669"/>
    <property type="project" value="InterPro"/>
</dbReference>
<feature type="region of interest" description="Disordered" evidence="5">
    <location>
        <begin position="570"/>
        <end position="619"/>
    </location>
</feature>
<dbReference type="Gene3D" id="3.30.450.20">
    <property type="entry name" value="PAS domain"/>
    <property type="match status" value="1"/>
</dbReference>
<dbReference type="PROSITE" id="PS00344">
    <property type="entry name" value="GATA_ZN_FINGER_1"/>
    <property type="match status" value="1"/>
</dbReference>
<feature type="compositionally biased region" description="Polar residues" evidence="5">
    <location>
        <begin position="469"/>
        <end position="488"/>
    </location>
</feature>
<proteinExistence type="predicted"/>
<feature type="compositionally biased region" description="Low complexity" evidence="5">
    <location>
        <begin position="489"/>
        <end position="517"/>
    </location>
</feature>
<dbReference type="EMBL" id="LN483144">
    <property type="protein sequence ID" value="CDZ96439.1"/>
    <property type="molecule type" value="Genomic_DNA"/>
</dbReference>
<feature type="compositionally biased region" description="Polar residues" evidence="5">
    <location>
        <begin position="1"/>
        <end position="18"/>
    </location>
</feature>
<dbReference type="PROSITE" id="PS50112">
    <property type="entry name" value="PAS"/>
    <property type="match status" value="1"/>
</dbReference>
<evidence type="ECO:0000256" key="5">
    <source>
        <dbReference type="SAM" id="MobiDB-lite"/>
    </source>
</evidence>
<feature type="region of interest" description="Disordered" evidence="5">
    <location>
        <begin position="1"/>
        <end position="75"/>
    </location>
</feature>
<keyword evidence="1" id="KW-0479">Metal-binding</keyword>
<dbReference type="Pfam" id="PF00320">
    <property type="entry name" value="GATA"/>
    <property type="match status" value="1"/>
</dbReference>
<keyword evidence="2 4" id="KW-0863">Zinc-finger</keyword>
<dbReference type="InterPro" id="IPR052138">
    <property type="entry name" value="GATA_ZnFinger_Domain"/>
</dbReference>
<dbReference type="CDD" id="cd00130">
    <property type="entry name" value="PAS"/>
    <property type="match status" value="1"/>
</dbReference>
<dbReference type="SUPFAM" id="SSF57716">
    <property type="entry name" value="Glucocorticoid receptor-like (DNA-binding domain)"/>
    <property type="match status" value="1"/>
</dbReference>
<dbReference type="InterPro" id="IPR035965">
    <property type="entry name" value="PAS-like_dom_sf"/>
</dbReference>
<sequence>MDQSDQSYNVQAGSANSLQQQQFTLQQQEQHHQPQLQPSSTTIGNPSVARPPNGQNGQTAVSSHPTSFGSTSTSSTDNAIFEFTKRKRWPNLLVNEMTDTTILVVMPLSNGSAKILFASPSVKDLLGYNASEILDRSLTDFVYDEDQAALLNYLHQSILTRTDLASYHRFLVKRPPPPVHLSSTGSNSSAESSSSTESSSDSLSLGFAQDTPDSADGTNSRSRMSRRRKTKKTVLLEVRGHGYWGEEEEREPLPLSITQTLPPGQAASNTSSTGTDGRCMCFFLMIKKWLSKNGEMLNSFLEEKMINERLRAEVLELSGQQASPNPNILLQFSAPPVPDSDNSSYGRTSFPGQAAVAAAAAFHRQPQLNHTTSYSSIYDDSGIGGGAYDDNDSDVERPGGSALGRNLFMAPVGDSARSTVSSGPGSIKNAAGLGLSISGLPTSALSSGPGPSGLSQQQQQQPQEQYGSHNKSQAVSQSQSNLSSMHPLQTSTQPTSSQHPSVQQQQQQQQPSMAQQDSLKKPKKVKKSKEEHNYVCVTCGRTDSPEWRKGPLGPKTLCNACGLRYAKKQQASGTAPAPAPKKKSISGQGAIGPTDTAAVGAGIGTGSAEGTGSGEGLNV</sequence>
<feature type="region of interest" description="Disordered" evidence="5">
    <location>
        <begin position="441"/>
        <end position="527"/>
    </location>
</feature>
<dbReference type="InterPro" id="IPR000014">
    <property type="entry name" value="PAS"/>
</dbReference>
<reference evidence="8" key="1">
    <citation type="submission" date="2014-08" db="EMBL/GenBank/DDBJ databases">
        <authorList>
            <person name="Sharma Rahul"/>
            <person name="Thines Marco"/>
        </authorList>
    </citation>
    <scope>NUCLEOTIDE SEQUENCE</scope>
</reference>
<dbReference type="PANTHER" id="PTHR47255">
    <property type="entry name" value="GATA TRANSCRIPTION FACTOR 22-RELATED"/>
    <property type="match status" value="1"/>
</dbReference>
<dbReference type="InterPro" id="IPR013088">
    <property type="entry name" value="Znf_NHR/GATA"/>
</dbReference>
<evidence type="ECO:0000256" key="2">
    <source>
        <dbReference type="ARBA" id="ARBA00022771"/>
    </source>
</evidence>
<feature type="region of interest" description="Disordered" evidence="5">
    <location>
        <begin position="176"/>
        <end position="231"/>
    </location>
</feature>
<evidence type="ECO:0000256" key="1">
    <source>
        <dbReference type="ARBA" id="ARBA00022723"/>
    </source>
</evidence>
<feature type="compositionally biased region" description="Low complexity" evidence="5">
    <location>
        <begin position="19"/>
        <end position="41"/>
    </location>
</feature>
<feature type="compositionally biased region" description="Low complexity" evidence="5">
    <location>
        <begin position="62"/>
        <end position="75"/>
    </location>
</feature>
<evidence type="ECO:0000256" key="3">
    <source>
        <dbReference type="ARBA" id="ARBA00022833"/>
    </source>
</evidence>
<dbReference type="GO" id="GO:0043565">
    <property type="term" value="F:sequence-specific DNA binding"/>
    <property type="evidence" value="ECO:0007669"/>
    <property type="project" value="InterPro"/>
</dbReference>
<name>A0A0F7SGI8_PHARH</name>
<dbReference type="SUPFAM" id="SSF55785">
    <property type="entry name" value="PYP-like sensor domain (PAS domain)"/>
    <property type="match status" value="1"/>
</dbReference>
<evidence type="ECO:0000313" key="8">
    <source>
        <dbReference type="EMBL" id="CDZ96439.1"/>
    </source>
</evidence>
<feature type="domain" description="GATA-type" evidence="7">
    <location>
        <begin position="530"/>
        <end position="565"/>
    </location>
</feature>
<evidence type="ECO:0000259" key="6">
    <source>
        <dbReference type="PROSITE" id="PS50112"/>
    </source>
</evidence>
<dbReference type="SMART" id="SM00401">
    <property type="entry name" value="ZnF_GATA"/>
    <property type="match status" value="1"/>
</dbReference>